<feature type="transmembrane region" description="Helical" evidence="1">
    <location>
        <begin position="115"/>
        <end position="137"/>
    </location>
</feature>
<name>A0A1B7MMA8_9AGAM</name>
<reference evidence="3 4" key="1">
    <citation type="submission" date="2016-06" db="EMBL/GenBank/DDBJ databases">
        <title>Comparative genomics of the ectomycorrhizal sister species Rhizopogon vinicolor and Rhizopogon vesiculosus (Basidiomycota: Boletales) reveals a divergence of the mating type B locus.</title>
        <authorList>
            <consortium name="DOE Joint Genome Institute"/>
            <person name="Mujic A.B."/>
            <person name="Kuo A."/>
            <person name="Tritt A."/>
            <person name="Lipzen A."/>
            <person name="Chen C."/>
            <person name="Johnson J."/>
            <person name="Sharma A."/>
            <person name="Barry K."/>
            <person name="Grigoriev I.V."/>
            <person name="Spatafora J.W."/>
        </authorList>
    </citation>
    <scope>NUCLEOTIDE SEQUENCE [LARGE SCALE GENOMIC DNA]</scope>
    <source>
        <strain evidence="3 4">AM-OR11-026</strain>
    </source>
</reference>
<evidence type="ECO:0000256" key="1">
    <source>
        <dbReference type="SAM" id="Phobius"/>
    </source>
</evidence>
<evidence type="ECO:0000256" key="2">
    <source>
        <dbReference type="SAM" id="SignalP"/>
    </source>
</evidence>
<feature type="transmembrane region" description="Helical" evidence="1">
    <location>
        <begin position="418"/>
        <end position="444"/>
    </location>
</feature>
<feature type="transmembrane region" description="Helical" evidence="1">
    <location>
        <begin position="524"/>
        <end position="546"/>
    </location>
</feature>
<proteinExistence type="predicted"/>
<keyword evidence="1" id="KW-1133">Transmembrane helix</keyword>
<dbReference type="InParanoid" id="A0A1B7MMA8"/>
<keyword evidence="1" id="KW-0472">Membrane</keyword>
<feature type="transmembrane region" description="Helical" evidence="1">
    <location>
        <begin position="237"/>
        <end position="259"/>
    </location>
</feature>
<keyword evidence="1" id="KW-0812">Transmembrane</keyword>
<keyword evidence="2" id="KW-0732">Signal</keyword>
<feature type="transmembrane region" description="Helical" evidence="1">
    <location>
        <begin position="465"/>
        <end position="486"/>
    </location>
</feature>
<accession>A0A1B7MMA8</accession>
<dbReference type="EMBL" id="KV448716">
    <property type="protein sequence ID" value="OAX33735.1"/>
    <property type="molecule type" value="Genomic_DNA"/>
</dbReference>
<evidence type="ECO:0000313" key="4">
    <source>
        <dbReference type="Proteomes" id="UP000092154"/>
    </source>
</evidence>
<dbReference type="Proteomes" id="UP000092154">
    <property type="component" value="Unassembled WGS sequence"/>
</dbReference>
<dbReference type="OrthoDB" id="5392263at2759"/>
<organism evidence="3 4">
    <name type="scientific">Rhizopogon vinicolor AM-OR11-026</name>
    <dbReference type="NCBI Taxonomy" id="1314800"/>
    <lineage>
        <taxon>Eukaryota</taxon>
        <taxon>Fungi</taxon>
        <taxon>Dikarya</taxon>
        <taxon>Basidiomycota</taxon>
        <taxon>Agaricomycotina</taxon>
        <taxon>Agaricomycetes</taxon>
        <taxon>Agaricomycetidae</taxon>
        <taxon>Boletales</taxon>
        <taxon>Suillineae</taxon>
        <taxon>Rhizopogonaceae</taxon>
        <taxon>Rhizopogon</taxon>
    </lineage>
</organism>
<evidence type="ECO:0008006" key="5">
    <source>
        <dbReference type="Google" id="ProtNLM"/>
    </source>
</evidence>
<dbReference type="AlphaFoldDB" id="A0A1B7MMA8"/>
<feature type="transmembrane region" description="Helical" evidence="1">
    <location>
        <begin position="205"/>
        <end position="225"/>
    </location>
</feature>
<gene>
    <name evidence="3" type="ORF">K503DRAFT_851829</name>
</gene>
<evidence type="ECO:0000313" key="3">
    <source>
        <dbReference type="EMBL" id="OAX33735.1"/>
    </source>
</evidence>
<protein>
    <recommendedName>
        <fullName evidence="5">TRP C-terminal domain-containing protein</fullName>
    </recommendedName>
</protein>
<feature type="chain" id="PRO_5008597456" description="TRP C-terminal domain-containing protein" evidence="2">
    <location>
        <begin position="27"/>
        <end position="551"/>
    </location>
</feature>
<feature type="signal peptide" evidence="2">
    <location>
        <begin position="1"/>
        <end position="26"/>
    </location>
</feature>
<keyword evidence="4" id="KW-1185">Reference proteome</keyword>
<sequence>MRFSTGAQARGSCLLLLVYAVGKVAGTNFTQCLIDLVANATTSQNLTGLLNGDGDPVSNASDATAISYSLCTSVCGTRPQDLWAAFSEDFGSWLLPYLALISQLPFGAQYRLDNFMSAVLTVGSPALAGYSLFITILNSRWINRRFTQSVDYPNSRFAISILASLQQVPLRLQFDREHFPSLVVLPENDIWWKYFSELVDYSHTWSIATATSIAWVIVASILTVADSPWNSYVSYQAVGEGTGTMWLWLLPIVIGWLQLSPKCDFDRLQSAYERADRYTRGAASYNHLGTSPTSTRRALTITAQEDVMSPDELLTPPVFNYSRSLQWASTANTIFLVFKVASEKAQNRIPVQIGSDWVESDTPKDIHPSNRRGFPQEIIEYCAQPVDVQRSHWAPGVFTKMAVASCASLGLGCRSLTYIIYGVVSTVIWMMLLVSSILAHYSAAYSRRVSLPARVALALSHWLRWMAKLLAIVNSMWAVALCAIAYSNVFNTCFCNSSMFSRGKGAYNVLRETTAQVALVKATWIISLVMASVSVLFFLGLVNLLLDNLPS</sequence>